<dbReference type="Gene3D" id="2.60.200.20">
    <property type="match status" value="1"/>
</dbReference>
<dbReference type="GO" id="GO:0003684">
    <property type="term" value="F:damaged DNA binding"/>
    <property type="evidence" value="ECO:0007669"/>
    <property type="project" value="TreeGrafter"/>
</dbReference>
<evidence type="ECO:0000256" key="1">
    <source>
        <dbReference type="ARBA" id="ARBA00004123"/>
    </source>
</evidence>
<protein>
    <submittedName>
        <fullName evidence="11">Aste57867_18932 protein</fullName>
    </submittedName>
</protein>
<evidence type="ECO:0000313" key="12">
    <source>
        <dbReference type="Proteomes" id="UP000332933"/>
    </source>
</evidence>
<organism evidence="11 12">
    <name type="scientific">Aphanomyces stellatus</name>
    <dbReference type="NCBI Taxonomy" id="120398"/>
    <lineage>
        <taxon>Eukaryota</taxon>
        <taxon>Sar</taxon>
        <taxon>Stramenopiles</taxon>
        <taxon>Oomycota</taxon>
        <taxon>Saprolegniomycetes</taxon>
        <taxon>Saprolegniales</taxon>
        <taxon>Verrucalvaceae</taxon>
        <taxon>Aphanomyces</taxon>
    </lineage>
</organism>
<keyword evidence="12" id="KW-1185">Reference proteome</keyword>
<dbReference type="GO" id="GO:0000724">
    <property type="term" value="P:double-strand break repair via homologous recombination"/>
    <property type="evidence" value="ECO:0007669"/>
    <property type="project" value="TreeGrafter"/>
</dbReference>
<dbReference type="PANTHER" id="PTHR12162">
    <property type="entry name" value="NIBRIN-RELATED"/>
    <property type="match status" value="1"/>
</dbReference>
<reference evidence="10" key="2">
    <citation type="submission" date="2019-06" db="EMBL/GenBank/DDBJ databases">
        <title>Genomics analysis of Aphanomyces spp. identifies a new class of oomycete effector associated with host adaptation.</title>
        <authorList>
            <person name="Gaulin E."/>
        </authorList>
    </citation>
    <scope>NUCLEOTIDE SEQUENCE</scope>
    <source>
        <strain evidence="10">CBS 578.67</strain>
    </source>
</reference>
<feature type="compositionally biased region" description="Polar residues" evidence="8">
    <location>
        <begin position="274"/>
        <end position="294"/>
    </location>
</feature>
<keyword evidence="4" id="KW-0227">DNA damage</keyword>
<feature type="region of interest" description="Disordered" evidence="8">
    <location>
        <begin position="617"/>
        <end position="636"/>
    </location>
</feature>
<evidence type="ECO:0000256" key="3">
    <source>
        <dbReference type="ARBA" id="ARBA00022454"/>
    </source>
</evidence>
<dbReference type="GO" id="GO:0030870">
    <property type="term" value="C:Mre11 complex"/>
    <property type="evidence" value="ECO:0007669"/>
    <property type="project" value="InterPro"/>
</dbReference>
<dbReference type="GO" id="GO:0005694">
    <property type="term" value="C:chromosome"/>
    <property type="evidence" value="ECO:0007669"/>
    <property type="project" value="UniProtKB-SubCell"/>
</dbReference>
<keyword evidence="5" id="KW-0234">DNA repair</keyword>
<dbReference type="InterPro" id="IPR008984">
    <property type="entry name" value="SMAD_FHA_dom_sf"/>
</dbReference>
<dbReference type="PANTHER" id="PTHR12162:SF0">
    <property type="entry name" value="NIBRIN"/>
    <property type="match status" value="1"/>
</dbReference>
<dbReference type="EMBL" id="VJMH01006426">
    <property type="protein sequence ID" value="KAF0689633.1"/>
    <property type="molecule type" value="Genomic_DNA"/>
</dbReference>
<accession>A0A485LBB7</accession>
<evidence type="ECO:0000256" key="8">
    <source>
        <dbReference type="SAM" id="MobiDB-lite"/>
    </source>
</evidence>
<dbReference type="EMBL" id="CAADRA010006447">
    <property type="protein sequence ID" value="VFT95663.1"/>
    <property type="molecule type" value="Genomic_DNA"/>
</dbReference>
<evidence type="ECO:0000256" key="6">
    <source>
        <dbReference type="ARBA" id="ARBA00023242"/>
    </source>
</evidence>
<evidence type="ECO:0000259" key="9">
    <source>
        <dbReference type="PROSITE" id="PS50006"/>
    </source>
</evidence>
<name>A0A485LBB7_9STRA</name>
<dbReference type="PROSITE" id="PS50006">
    <property type="entry name" value="FHA_DOMAIN"/>
    <property type="match status" value="1"/>
</dbReference>
<evidence type="ECO:0000256" key="7">
    <source>
        <dbReference type="ARBA" id="ARBA00044757"/>
    </source>
</evidence>
<sequence length="636" mass="71566">MWVLEVESESMSLHLVQGEWTLGRKGNVLNFPKDSSISRNHAEFHVGGLQDLENVNELPSFHLIDKKSRFGTYLNDVQIVANTPMLLRSGDKITFGAKSTVLRVRYFKLVARTTRIHKANRKKLLDGCKVIGMHVVTAPLEDVNYCITDPGKFVATEKVLWALVHNHPIVSSDWVQAIFRRKSMADELPHCEDFVPKQEGMTEESTPSYGADPRRFSLYSKFFVVFLAPSSMEPLIPVMGGEVFAAYRISDDQDVVEKLRKSSRIVLVIYPSTSPDAGQQSEKQSMSKAQSSYPPSREVDPSVPRRLQKLQAMLFTMVLHQELAASIIFTRNPQYLSEDSVSQLLGAAPPSRQHSIEEEDESSIHHHLPPTASTVNYVRSDPVKEMPPAEKPTLERSDDDRGFRAAKPKSALSSGRDFGSSVTLADTLPTTAASDTVEETNYTLPVREVDTTSDVVVVDRSHFSPTVTTAAVDVSEEYHVESSAVNVSTESVDRPSPTLGLEITPSQWMTKPRKRLVAANTDEDKPIGAEIVTSQLVVRRTLFDEEAPEVRYLPRHNEPTRAHAGLKNAKKFKKNHVVTSRRLITHYSNVVPVNMERQREYDKHREQLEEQERFAEELFESNMPGTQAKKAPIRRR</sequence>
<reference evidence="11 12" key="1">
    <citation type="submission" date="2019-03" db="EMBL/GenBank/DDBJ databases">
        <authorList>
            <person name="Gaulin E."/>
            <person name="Dumas B."/>
        </authorList>
    </citation>
    <scope>NUCLEOTIDE SEQUENCE [LARGE SCALE GENOMIC DNA]</scope>
    <source>
        <strain evidence="11">CBS 568.67</strain>
    </source>
</reference>
<dbReference type="SMART" id="SM00240">
    <property type="entry name" value="FHA"/>
    <property type="match status" value="1"/>
</dbReference>
<evidence type="ECO:0000256" key="4">
    <source>
        <dbReference type="ARBA" id="ARBA00022763"/>
    </source>
</evidence>
<dbReference type="InterPro" id="IPR036420">
    <property type="entry name" value="BRCT_dom_sf"/>
</dbReference>
<feature type="region of interest" description="Disordered" evidence="8">
    <location>
        <begin position="274"/>
        <end position="303"/>
    </location>
</feature>
<dbReference type="Gene3D" id="3.40.50.10190">
    <property type="entry name" value="BRCT domain"/>
    <property type="match status" value="1"/>
</dbReference>
<dbReference type="GO" id="GO:0007095">
    <property type="term" value="P:mitotic G2 DNA damage checkpoint signaling"/>
    <property type="evidence" value="ECO:0007669"/>
    <property type="project" value="InterPro"/>
</dbReference>
<feature type="domain" description="FHA" evidence="9">
    <location>
        <begin position="20"/>
        <end position="79"/>
    </location>
</feature>
<evidence type="ECO:0000313" key="10">
    <source>
        <dbReference type="EMBL" id="KAF0689633.1"/>
    </source>
</evidence>
<proteinExistence type="inferred from homology"/>
<feature type="compositionally biased region" description="Basic and acidic residues" evidence="8">
    <location>
        <begin position="381"/>
        <end position="403"/>
    </location>
</feature>
<evidence type="ECO:0000256" key="5">
    <source>
        <dbReference type="ARBA" id="ARBA00023204"/>
    </source>
</evidence>
<comment type="subcellular location">
    <subcellularLocation>
        <location evidence="2">Chromosome</location>
    </subcellularLocation>
    <subcellularLocation>
        <location evidence="1">Nucleus</location>
    </subcellularLocation>
</comment>
<dbReference type="SUPFAM" id="SSF49879">
    <property type="entry name" value="SMAD/FHA domain"/>
    <property type="match status" value="1"/>
</dbReference>
<dbReference type="InterPro" id="IPR000253">
    <property type="entry name" value="FHA_dom"/>
</dbReference>
<gene>
    <name evidence="11" type="primary">Aste57867_18932</name>
    <name evidence="10" type="ORF">As57867_018868</name>
    <name evidence="11" type="ORF">ASTE57867_18932</name>
</gene>
<dbReference type="AlphaFoldDB" id="A0A485LBB7"/>
<dbReference type="SUPFAM" id="SSF52113">
    <property type="entry name" value="BRCT domain"/>
    <property type="match status" value="1"/>
</dbReference>
<comment type="similarity">
    <text evidence="7">Belongs to the Nibrin family.</text>
</comment>
<keyword evidence="6" id="KW-0539">Nucleus</keyword>
<feature type="region of interest" description="Disordered" evidence="8">
    <location>
        <begin position="346"/>
        <end position="422"/>
    </location>
</feature>
<evidence type="ECO:0000256" key="2">
    <source>
        <dbReference type="ARBA" id="ARBA00004286"/>
    </source>
</evidence>
<dbReference type="InterPro" id="IPR040227">
    <property type="entry name" value="Nibrin-rel"/>
</dbReference>
<dbReference type="CDD" id="cd00027">
    <property type="entry name" value="BRCT"/>
    <property type="match status" value="1"/>
</dbReference>
<dbReference type="Pfam" id="PF00498">
    <property type="entry name" value="FHA"/>
    <property type="match status" value="1"/>
</dbReference>
<dbReference type="Proteomes" id="UP000332933">
    <property type="component" value="Unassembled WGS sequence"/>
</dbReference>
<dbReference type="CDD" id="cd22667">
    <property type="entry name" value="FHA_NBN"/>
    <property type="match status" value="1"/>
</dbReference>
<dbReference type="OrthoDB" id="552194at2759"/>
<evidence type="ECO:0000313" key="11">
    <source>
        <dbReference type="EMBL" id="VFT95663.1"/>
    </source>
</evidence>
<keyword evidence="3" id="KW-0158">Chromosome</keyword>